<protein>
    <recommendedName>
        <fullName evidence="3">Methyltransferase type 11 domain-containing protein</fullName>
    </recommendedName>
</protein>
<proteinExistence type="predicted"/>
<evidence type="ECO:0008006" key="3">
    <source>
        <dbReference type="Google" id="ProtNLM"/>
    </source>
</evidence>
<dbReference type="OrthoDB" id="9787738at2"/>
<sequence length="311" mass="33224">MALKIALPLPGLLKFDPVTLAQNRARFQAWWDGEPVPDLELIKADVEAQNAPGRLDAKHRKIYIAASNIIWGSGCTFPTSLDLVTQLGSAVGAKKDLHMAVIGAGAGLISTTLMEQFGVKLTVYEAEPATRTLAAKTVKKSKQRKNYTAKPHTGQLASLAERQADLAMLLYQGGGADKAERGAFSMLRLLKPGGQAVWFDLFAKDETQVPELAKGIENRSFSSLEVFKSATEAAGLTWVSNTECDLNFLAAITSSWAAVGKEFDKRQAALIKSGGQPAATLALHSILTWKARAAAVRAGQLTARAIVVAAP</sequence>
<evidence type="ECO:0000313" key="2">
    <source>
        <dbReference type="Proteomes" id="UP000245086"/>
    </source>
</evidence>
<dbReference type="EMBL" id="BFBR01000008">
    <property type="protein sequence ID" value="GBF58800.1"/>
    <property type="molecule type" value="Genomic_DNA"/>
</dbReference>
<dbReference type="AlphaFoldDB" id="A0A2P2ECM3"/>
<gene>
    <name evidence="1" type="ORF">PbB2_02488</name>
</gene>
<comment type="caution">
    <text evidence="1">The sequence shown here is derived from an EMBL/GenBank/DDBJ whole genome shotgun (WGS) entry which is preliminary data.</text>
</comment>
<name>A0A2P2ECM3_9PROT</name>
<dbReference type="Gene3D" id="3.40.50.150">
    <property type="entry name" value="Vaccinia Virus protein VP39"/>
    <property type="match status" value="1"/>
</dbReference>
<evidence type="ECO:0000313" key="1">
    <source>
        <dbReference type="EMBL" id="GBF58800.1"/>
    </source>
</evidence>
<dbReference type="Proteomes" id="UP000245086">
    <property type="component" value="Unassembled WGS sequence"/>
</dbReference>
<keyword evidence="2" id="KW-1185">Reference proteome</keyword>
<accession>A0A2P2ECM3</accession>
<reference evidence="1 2" key="1">
    <citation type="journal article" date="2018" name="Genome Announc.">
        <title>Draft Genome Sequence of "Candidatus Phycosocius bacilliformis," an Alphaproteobacterial Ectosymbiont of the Hydrocarbon-Producing Green Alga Botryococcus braunii.</title>
        <authorList>
            <person name="Tanabe Y."/>
            <person name="Yamaguchi H."/>
            <person name="Watanabe M.M."/>
        </authorList>
    </citation>
    <scope>NUCLEOTIDE SEQUENCE [LARGE SCALE GENOMIC DNA]</scope>
    <source>
        <strain evidence="1 2">BOTRYCO-2</strain>
    </source>
</reference>
<dbReference type="SUPFAM" id="SSF53335">
    <property type="entry name" value="S-adenosyl-L-methionine-dependent methyltransferases"/>
    <property type="match status" value="1"/>
</dbReference>
<dbReference type="InterPro" id="IPR029063">
    <property type="entry name" value="SAM-dependent_MTases_sf"/>
</dbReference>
<organism evidence="1 2">
    <name type="scientific">Candidatus Phycosocius bacilliformis</name>
    <dbReference type="NCBI Taxonomy" id="1445552"/>
    <lineage>
        <taxon>Bacteria</taxon>
        <taxon>Pseudomonadati</taxon>
        <taxon>Pseudomonadota</taxon>
        <taxon>Alphaproteobacteria</taxon>
        <taxon>Caulobacterales</taxon>
        <taxon>Caulobacterales incertae sedis</taxon>
        <taxon>Candidatus Phycosocius</taxon>
    </lineage>
</organism>
<dbReference type="RefSeq" id="WP_108985664.1">
    <property type="nucleotide sequence ID" value="NZ_BFBR01000008.1"/>
</dbReference>